<dbReference type="Pfam" id="PF03480">
    <property type="entry name" value="DctP"/>
    <property type="match status" value="1"/>
</dbReference>
<dbReference type="PANTHER" id="PTHR33376">
    <property type="match status" value="1"/>
</dbReference>
<dbReference type="EMBL" id="QDKM01000010">
    <property type="protein sequence ID" value="PVH27713.1"/>
    <property type="molecule type" value="Genomic_DNA"/>
</dbReference>
<feature type="chain" id="PRO_5015493824" evidence="4">
    <location>
        <begin position="28"/>
        <end position="360"/>
    </location>
</feature>
<sequence length="360" mass="38522">MKLNRRTLLASTAASAGLACFGLPALAAGRMATVIDGYPERSMWLVELSNFFLPEVNRRLEEAGLEVFDFQESYGGSIVNPRGVLEGLRLGLGDMGIVTTIFHASELPSQAIAAVTPFISSNAAIVARAIDEIANEFPDMREEFASENQVYLATGVVLDSYQMFSTRPINTLADMADLRVAGAGYNLRYLEGLDGAVGVRGGLTDFYNMVQTGVTEAAMLWPEAANTFAIAEVAPHMLRANLGSVNTKSLTVNADFWATLSPEVQAVLQEVAIDYRDRMAEVAMEQASVSEAAFVEAGGTITDLSDADRASWAAAMPNIAQEWAQGLDDAGKNGSAMLDAYINKLIAAGETPARNWSTEA</sequence>
<evidence type="ECO:0000256" key="4">
    <source>
        <dbReference type="SAM" id="SignalP"/>
    </source>
</evidence>
<reference evidence="5 6" key="1">
    <citation type="submission" date="2018-04" db="EMBL/GenBank/DDBJ databases">
        <title>Pararhodobacter oceanense sp. nov., isolated from marine intertidal sediment.</title>
        <authorList>
            <person name="Wang X.-L."/>
            <person name="Du Z.-J."/>
        </authorList>
    </citation>
    <scope>NUCLEOTIDE SEQUENCE [LARGE SCALE GENOMIC DNA]</scope>
    <source>
        <strain evidence="5 6">AM505</strain>
    </source>
</reference>
<dbReference type="InterPro" id="IPR038404">
    <property type="entry name" value="TRAP_DctP_sf"/>
</dbReference>
<dbReference type="GO" id="GO:0042597">
    <property type="term" value="C:periplasmic space"/>
    <property type="evidence" value="ECO:0007669"/>
    <property type="project" value="UniProtKB-SubCell"/>
</dbReference>
<evidence type="ECO:0000256" key="3">
    <source>
        <dbReference type="ARBA" id="ARBA00022764"/>
    </source>
</evidence>
<gene>
    <name evidence="5" type="ORF">DDE20_16095</name>
</gene>
<organism evidence="5 6">
    <name type="scientific">Pararhodobacter oceanensis</name>
    <dbReference type="NCBI Taxonomy" id="2172121"/>
    <lineage>
        <taxon>Bacteria</taxon>
        <taxon>Pseudomonadati</taxon>
        <taxon>Pseudomonadota</taxon>
        <taxon>Alphaproteobacteria</taxon>
        <taxon>Rhodobacterales</taxon>
        <taxon>Paracoccaceae</taxon>
        <taxon>Pararhodobacter</taxon>
    </lineage>
</organism>
<keyword evidence="6" id="KW-1185">Reference proteome</keyword>
<keyword evidence="3" id="KW-0574">Periplasm</keyword>
<dbReference type="OrthoDB" id="6114763at2"/>
<dbReference type="PANTHER" id="PTHR33376:SF15">
    <property type="entry name" value="BLL6794 PROTEIN"/>
    <property type="match status" value="1"/>
</dbReference>
<evidence type="ECO:0000256" key="1">
    <source>
        <dbReference type="ARBA" id="ARBA00004418"/>
    </source>
</evidence>
<dbReference type="Gene3D" id="3.40.190.170">
    <property type="entry name" value="Bacterial extracellular solute-binding protein, family 7"/>
    <property type="match status" value="1"/>
</dbReference>
<evidence type="ECO:0000313" key="6">
    <source>
        <dbReference type="Proteomes" id="UP000245911"/>
    </source>
</evidence>
<proteinExistence type="predicted"/>
<feature type="signal peptide" evidence="4">
    <location>
        <begin position="1"/>
        <end position="27"/>
    </location>
</feature>
<evidence type="ECO:0000256" key="2">
    <source>
        <dbReference type="ARBA" id="ARBA00022729"/>
    </source>
</evidence>
<accession>A0A2T8HQN0</accession>
<dbReference type="GO" id="GO:0055085">
    <property type="term" value="P:transmembrane transport"/>
    <property type="evidence" value="ECO:0007669"/>
    <property type="project" value="InterPro"/>
</dbReference>
<dbReference type="Proteomes" id="UP000245911">
    <property type="component" value="Unassembled WGS sequence"/>
</dbReference>
<dbReference type="InterPro" id="IPR006311">
    <property type="entry name" value="TAT_signal"/>
</dbReference>
<dbReference type="AlphaFoldDB" id="A0A2T8HQN0"/>
<keyword evidence="2 4" id="KW-0732">Signal</keyword>
<protein>
    <submittedName>
        <fullName evidence="5">C4-dicarboxylate ABC transporter</fullName>
    </submittedName>
</protein>
<name>A0A2T8HQN0_9RHOB</name>
<dbReference type="CDD" id="cd13666">
    <property type="entry name" value="PBP2_TRAP_DctP_like_1"/>
    <property type="match status" value="1"/>
</dbReference>
<dbReference type="PROSITE" id="PS51318">
    <property type="entry name" value="TAT"/>
    <property type="match status" value="1"/>
</dbReference>
<comment type="subcellular location">
    <subcellularLocation>
        <location evidence="1">Periplasm</location>
    </subcellularLocation>
</comment>
<comment type="caution">
    <text evidence="5">The sequence shown here is derived from an EMBL/GenBank/DDBJ whole genome shotgun (WGS) entry which is preliminary data.</text>
</comment>
<dbReference type="NCBIfam" id="NF037995">
    <property type="entry name" value="TRAP_S1"/>
    <property type="match status" value="1"/>
</dbReference>
<dbReference type="PROSITE" id="PS51257">
    <property type="entry name" value="PROKAR_LIPOPROTEIN"/>
    <property type="match status" value="1"/>
</dbReference>
<evidence type="ECO:0000313" key="5">
    <source>
        <dbReference type="EMBL" id="PVH27713.1"/>
    </source>
</evidence>
<dbReference type="InterPro" id="IPR018389">
    <property type="entry name" value="DctP_fam"/>
</dbReference>